<keyword evidence="4 6" id="KW-1133">Transmembrane helix</keyword>
<feature type="domain" description="EamA" evidence="7">
    <location>
        <begin position="150"/>
        <end position="285"/>
    </location>
</feature>
<dbReference type="Pfam" id="PF00892">
    <property type="entry name" value="EamA"/>
    <property type="match status" value="2"/>
</dbReference>
<feature type="transmembrane region" description="Helical" evidence="6">
    <location>
        <begin position="176"/>
        <end position="202"/>
    </location>
</feature>
<keyword evidence="5 6" id="KW-0472">Membrane</keyword>
<evidence type="ECO:0000256" key="6">
    <source>
        <dbReference type="SAM" id="Phobius"/>
    </source>
</evidence>
<dbReference type="PANTHER" id="PTHR32322:SF9">
    <property type="entry name" value="AMINO-ACID METABOLITE EFFLUX PUMP-RELATED"/>
    <property type="match status" value="1"/>
</dbReference>
<evidence type="ECO:0000256" key="5">
    <source>
        <dbReference type="ARBA" id="ARBA00023136"/>
    </source>
</evidence>
<evidence type="ECO:0000256" key="3">
    <source>
        <dbReference type="ARBA" id="ARBA00022692"/>
    </source>
</evidence>
<feature type="transmembrane region" description="Helical" evidence="6">
    <location>
        <begin position="97"/>
        <end position="114"/>
    </location>
</feature>
<feature type="transmembrane region" description="Helical" evidence="6">
    <location>
        <begin position="65"/>
        <end position="85"/>
    </location>
</feature>
<dbReference type="SUPFAM" id="SSF103481">
    <property type="entry name" value="Multidrug resistance efflux transporter EmrE"/>
    <property type="match status" value="2"/>
</dbReference>
<feature type="domain" description="EamA" evidence="7">
    <location>
        <begin position="7"/>
        <end position="136"/>
    </location>
</feature>
<proteinExistence type="inferred from homology"/>
<dbReference type="Proteomes" id="UP001596002">
    <property type="component" value="Unassembled WGS sequence"/>
</dbReference>
<evidence type="ECO:0000313" key="8">
    <source>
        <dbReference type="EMBL" id="MFC4766828.1"/>
    </source>
</evidence>
<comment type="similarity">
    <text evidence="2">Belongs to the EamA transporter family.</text>
</comment>
<sequence length="299" mass="32826">MTRSLYFSLALLSLIWGGSFFFIKILLQDFNPWSIAFLRIFFGLLAILILLVPGSQKIRFKELPWLPLIVVGLFNTVVPWGLIALSETRITSSMASILNATTPLWATVIGMLLFQGKPTRNHWIGLGIGFLGLIVLLDINPATIVSVDLLGLFFMLTASLSYGFSSHYSKRHFSGLSVYEISFGTLLVGAVAGGMLTLLFGGFSAEALFSWSNLLALIGLGAFGSGIAFILFFHLLQKGSPELATMVTYLVPATAILWGYVLLNESVTWNLLIGLVLILFGVYVSNQRRAILTRKHLQS</sequence>
<feature type="transmembrane region" description="Helical" evidence="6">
    <location>
        <begin position="143"/>
        <end position="164"/>
    </location>
</feature>
<dbReference type="EMBL" id="JBHSHC010000033">
    <property type="protein sequence ID" value="MFC4766828.1"/>
    <property type="molecule type" value="Genomic_DNA"/>
</dbReference>
<dbReference type="Gene3D" id="1.10.3730.20">
    <property type="match status" value="1"/>
</dbReference>
<comment type="subcellular location">
    <subcellularLocation>
        <location evidence="1">Endomembrane system</location>
        <topology evidence="1">Multi-pass membrane protein</topology>
    </subcellularLocation>
</comment>
<feature type="transmembrane region" description="Helical" evidence="6">
    <location>
        <begin position="121"/>
        <end position="137"/>
    </location>
</feature>
<feature type="transmembrane region" description="Helical" evidence="6">
    <location>
        <begin position="243"/>
        <end position="261"/>
    </location>
</feature>
<dbReference type="RefSeq" id="WP_380024722.1">
    <property type="nucleotide sequence ID" value="NZ_JBHSHC010000033.1"/>
</dbReference>
<evidence type="ECO:0000256" key="4">
    <source>
        <dbReference type="ARBA" id="ARBA00022989"/>
    </source>
</evidence>
<dbReference type="InterPro" id="IPR000620">
    <property type="entry name" value="EamA_dom"/>
</dbReference>
<dbReference type="InterPro" id="IPR037185">
    <property type="entry name" value="EmrE-like"/>
</dbReference>
<feature type="transmembrane region" description="Helical" evidence="6">
    <location>
        <begin position="7"/>
        <end position="27"/>
    </location>
</feature>
<feature type="transmembrane region" description="Helical" evidence="6">
    <location>
        <begin position="214"/>
        <end position="236"/>
    </location>
</feature>
<dbReference type="InterPro" id="IPR050638">
    <property type="entry name" value="AA-Vitamin_Transporters"/>
</dbReference>
<evidence type="ECO:0000256" key="1">
    <source>
        <dbReference type="ARBA" id="ARBA00004127"/>
    </source>
</evidence>
<feature type="transmembrane region" description="Helical" evidence="6">
    <location>
        <begin position="33"/>
        <end position="53"/>
    </location>
</feature>
<evidence type="ECO:0000256" key="2">
    <source>
        <dbReference type="ARBA" id="ARBA00007362"/>
    </source>
</evidence>
<protein>
    <submittedName>
        <fullName evidence="8">DMT family transporter</fullName>
    </submittedName>
</protein>
<evidence type="ECO:0000313" key="9">
    <source>
        <dbReference type="Proteomes" id="UP001596002"/>
    </source>
</evidence>
<organism evidence="8 9">
    <name type="scientific">Effusibacillus consociatus</name>
    <dbReference type="NCBI Taxonomy" id="1117041"/>
    <lineage>
        <taxon>Bacteria</taxon>
        <taxon>Bacillati</taxon>
        <taxon>Bacillota</taxon>
        <taxon>Bacilli</taxon>
        <taxon>Bacillales</taxon>
        <taxon>Alicyclobacillaceae</taxon>
        <taxon>Effusibacillus</taxon>
    </lineage>
</organism>
<keyword evidence="3 6" id="KW-0812">Transmembrane</keyword>
<feature type="transmembrane region" description="Helical" evidence="6">
    <location>
        <begin position="267"/>
        <end position="285"/>
    </location>
</feature>
<accession>A0ABV9PZD0</accession>
<comment type="caution">
    <text evidence="8">The sequence shown here is derived from an EMBL/GenBank/DDBJ whole genome shotgun (WGS) entry which is preliminary data.</text>
</comment>
<keyword evidence="9" id="KW-1185">Reference proteome</keyword>
<reference evidence="9" key="1">
    <citation type="journal article" date="2019" name="Int. J. Syst. Evol. Microbiol.">
        <title>The Global Catalogue of Microorganisms (GCM) 10K type strain sequencing project: providing services to taxonomists for standard genome sequencing and annotation.</title>
        <authorList>
            <consortium name="The Broad Institute Genomics Platform"/>
            <consortium name="The Broad Institute Genome Sequencing Center for Infectious Disease"/>
            <person name="Wu L."/>
            <person name="Ma J."/>
        </authorList>
    </citation>
    <scope>NUCLEOTIDE SEQUENCE [LARGE SCALE GENOMIC DNA]</scope>
    <source>
        <strain evidence="9">WYCCWR 12678</strain>
    </source>
</reference>
<evidence type="ECO:0000259" key="7">
    <source>
        <dbReference type="Pfam" id="PF00892"/>
    </source>
</evidence>
<name>A0ABV9PZD0_9BACL</name>
<dbReference type="PANTHER" id="PTHR32322">
    <property type="entry name" value="INNER MEMBRANE TRANSPORTER"/>
    <property type="match status" value="1"/>
</dbReference>
<gene>
    <name evidence="8" type="ORF">ACFO8Q_05530</name>
</gene>